<reference evidence="2" key="1">
    <citation type="submission" date="2023-07" db="EMBL/GenBank/DDBJ databases">
        <title>draft genome sequence of fig (Ficus carica).</title>
        <authorList>
            <person name="Takahashi T."/>
            <person name="Nishimura K."/>
        </authorList>
    </citation>
    <scope>NUCLEOTIDE SEQUENCE</scope>
</reference>
<accession>A0AA88AGX7</accession>
<feature type="region of interest" description="Disordered" evidence="1">
    <location>
        <begin position="1"/>
        <end position="21"/>
    </location>
</feature>
<sequence>MNHGRQSSEEEGEGKWHLGAVTTIARKERRRQRALWCRDDNHQKNRKKTMGTWVQREMMHGRWDVIVRTGHNSVRDNNCKKKAHSTGDQTIRVGKAGKRKGVDEEKG</sequence>
<proteinExistence type="predicted"/>
<gene>
    <name evidence="2" type="ORF">TIFTF001_023819</name>
</gene>
<feature type="region of interest" description="Disordered" evidence="1">
    <location>
        <begin position="75"/>
        <end position="107"/>
    </location>
</feature>
<organism evidence="2 3">
    <name type="scientific">Ficus carica</name>
    <name type="common">Common fig</name>
    <dbReference type="NCBI Taxonomy" id="3494"/>
    <lineage>
        <taxon>Eukaryota</taxon>
        <taxon>Viridiplantae</taxon>
        <taxon>Streptophyta</taxon>
        <taxon>Embryophyta</taxon>
        <taxon>Tracheophyta</taxon>
        <taxon>Spermatophyta</taxon>
        <taxon>Magnoliopsida</taxon>
        <taxon>eudicotyledons</taxon>
        <taxon>Gunneridae</taxon>
        <taxon>Pentapetalae</taxon>
        <taxon>rosids</taxon>
        <taxon>fabids</taxon>
        <taxon>Rosales</taxon>
        <taxon>Moraceae</taxon>
        <taxon>Ficeae</taxon>
        <taxon>Ficus</taxon>
    </lineage>
</organism>
<keyword evidence="3" id="KW-1185">Reference proteome</keyword>
<dbReference type="AlphaFoldDB" id="A0AA88AGX7"/>
<dbReference type="Proteomes" id="UP001187192">
    <property type="component" value="Unassembled WGS sequence"/>
</dbReference>
<evidence type="ECO:0000313" key="3">
    <source>
        <dbReference type="Proteomes" id="UP001187192"/>
    </source>
</evidence>
<comment type="caution">
    <text evidence="2">The sequence shown here is derived from an EMBL/GenBank/DDBJ whole genome shotgun (WGS) entry which is preliminary data.</text>
</comment>
<protein>
    <submittedName>
        <fullName evidence="2">Uncharacterized protein</fullName>
    </submittedName>
</protein>
<dbReference type="EMBL" id="BTGU01000053">
    <property type="protein sequence ID" value="GMN54693.1"/>
    <property type="molecule type" value="Genomic_DNA"/>
</dbReference>
<name>A0AA88AGX7_FICCA</name>
<evidence type="ECO:0000313" key="2">
    <source>
        <dbReference type="EMBL" id="GMN54693.1"/>
    </source>
</evidence>
<evidence type="ECO:0000256" key="1">
    <source>
        <dbReference type="SAM" id="MobiDB-lite"/>
    </source>
</evidence>